<comment type="caution">
    <text evidence="4">The sequence shown here is derived from an EMBL/GenBank/DDBJ whole genome shotgun (WGS) entry which is preliminary data.</text>
</comment>
<protein>
    <recommendedName>
        <fullName evidence="3">Gnk2-homologous domain-containing protein</fullName>
    </recommendedName>
</protein>
<evidence type="ECO:0000259" key="3">
    <source>
        <dbReference type="PROSITE" id="PS51473"/>
    </source>
</evidence>
<evidence type="ECO:0000313" key="4">
    <source>
        <dbReference type="EMBL" id="KAK8524369.1"/>
    </source>
</evidence>
<dbReference type="InterPro" id="IPR038408">
    <property type="entry name" value="GNK2_sf"/>
</dbReference>
<dbReference type="Gene3D" id="3.30.430.20">
    <property type="entry name" value="Gnk2 domain, C-X8-C-X2-C motif"/>
    <property type="match status" value="1"/>
</dbReference>
<evidence type="ECO:0000256" key="2">
    <source>
        <dbReference type="ARBA" id="ARBA00022737"/>
    </source>
</evidence>
<organism evidence="4 5">
    <name type="scientific">Hibiscus sabdariffa</name>
    <name type="common">roselle</name>
    <dbReference type="NCBI Taxonomy" id="183260"/>
    <lineage>
        <taxon>Eukaryota</taxon>
        <taxon>Viridiplantae</taxon>
        <taxon>Streptophyta</taxon>
        <taxon>Embryophyta</taxon>
        <taxon>Tracheophyta</taxon>
        <taxon>Spermatophyta</taxon>
        <taxon>Magnoliopsida</taxon>
        <taxon>eudicotyledons</taxon>
        <taxon>Gunneridae</taxon>
        <taxon>Pentapetalae</taxon>
        <taxon>rosids</taxon>
        <taxon>malvids</taxon>
        <taxon>Malvales</taxon>
        <taxon>Malvaceae</taxon>
        <taxon>Malvoideae</taxon>
        <taxon>Hibiscus</taxon>
    </lineage>
</organism>
<evidence type="ECO:0000313" key="5">
    <source>
        <dbReference type="Proteomes" id="UP001472677"/>
    </source>
</evidence>
<gene>
    <name evidence="4" type="ORF">V6N12_029235</name>
</gene>
<dbReference type="PANTHER" id="PTHR32099:SF42">
    <property type="entry name" value="CYSTEINE-RICH RECEPTOR-LIKE PROTEIN KINASE 9-RELATED"/>
    <property type="match status" value="1"/>
</dbReference>
<dbReference type="Proteomes" id="UP001472677">
    <property type="component" value="Unassembled WGS sequence"/>
</dbReference>
<proteinExistence type="predicted"/>
<name>A0ABR2CX86_9ROSI</name>
<reference evidence="4 5" key="1">
    <citation type="journal article" date="2024" name="G3 (Bethesda)">
        <title>Genome assembly of Hibiscus sabdariffa L. provides insights into metabolisms of medicinal natural products.</title>
        <authorList>
            <person name="Kim T."/>
        </authorList>
    </citation>
    <scope>NUCLEOTIDE SEQUENCE [LARGE SCALE GENOMIC DNA]</scope>
    <source>
        <strain evidence="4">TK-2024</strain>
        <tissue evidence="4">Old leaves</tissue>
    </source>
</reference>
<keyword evidence="5" id="KW-1185">Reference proteome</keyword>
<sequence length="113" mass="12263">MYLIPGRKAKWQQLLAITEPEQGTLIGSALKDRFNRQLQSVMNDTATEAANAPPSAKIFAIRQEAANFSSALNLYTLAQCTPDLSSMDCDSCLRFALTNLPSGSQGGRRLTPS</sequence>
<feature type="domain" description="Gnk2-homologous" evidence="3">
    <location>
        <begin position="15"/>
        <end position="113"/>
    </location>
</feature>
<dbReference type="CDD" id="cd23509">
    <property type="entry name" value="Gnk2-like"/>
    <property type="match status" value="1"/>
</dbReference>
<evidence type="ECO:0000256" key="1">
    <source>
        <dbReference type="ARBA" id="ARBA00022729"/>
    </source>
</evidence>
<dbReference type="Pfam" id="PF01657">
    <property type="entry name" value="Stress-antifung"/>
    <property type="match status" value="1"/>
</dbReference>
<dbReference type="EMBL" id="JBBPBM010000041">
    <property type="protein sequence ID" value="KAK8524369.1"/>
    <property type="molecule type" value="Genomic_DNA"/>
</dbReference>
<dbReference type="PROSITE" id="PS51473">
    <property type="entry name" value="GNK2"/>
    <property type="match status" value="1"/>
</dbReference>
<dbReference type="InterPro" id="IPR002902">
    <property type="entry name" value="GNK2"/>
</dbReference>
<keyword evidence="2" id="KW-0677">Repeat</keyword>
<dbReference type="PANTHER" id="PTHR32099">
    <property type="entry name" value="CYSTEINE-RICH REPEAT SECRETORY PROTEIN"/>
    <property type="match status" value="1"/>
</dbReference>
<keyword evidence="1" id="KW-0732">Signal</keyword>
<accession>A0ABR2CX86</accession>